<name>A0A3B3UG77_9TELE</name>
<dbReference type="AlphaFoldDB" id="A0A3B3UG77"/>
<evidence type="ECO:0000313" key="2">
    <source>
        <dbReference type="Ensembl" id="ENSPLAP00000012360.1"/>
    </source>
</evidence>
<feature type="compositionally biased region" description="Low complexity" evidence="1">
    <location>
        <begin position="106"/>
        <end position="116"/>
    </location>
</feature>
<reference evidence="2" key="1">
    <citation type="submission" date="2025-08" db="UniProtKB">
        <authorList>
            <consortium name="Ensembl"/>
        </authorList>
    </citation>
    <scope>IDENTIFICATION</scope>
</reference>
<feature type="region of interest" description="Disordered" evidence="1">
    <location>
        <begin position="100"/>
        <end position="136"/>
    </location>
</feature>
<proteinExistence type="predicted"/>
<feature type="region of interest" description="Disordered" evidence="1">
    <location>
        <begin position="55"/>
        <end position="77"/>
    </location>
</feature>
<reference evidence="2" key="2">
    <citation type="submission" date="2025-09" db="UniProtKB">
        <authorList>
            <consortium name="Ensembl"/>
        </authorList>
    </citation>
    <scope>IDENTIFICATION</scope>
</reference>
<accession>A0A3B3UG77</accession>
<keyword evidence="3" id="KW-1185">Reference proteome</keyword>
<feature type="region of interest" description="Disordered" evidence="1">
    <location>
        <begin position="231"/>
        <end position="288"/>
    </location>
</feature>
<evidence type="ECO:0000313" key="3">
    <source>
        <dbReference type="Proteomes" id="UP000261500"/>
    </source>
</evidence>
<feature type="compositionally biased region" description="Low complexity" evidence="1">
    <location>
        <begin position="241"/>
        <end position="255"/>
    </location>
</feature>
<organism evidence="2 3">
    <name type="scientific">Poecilia latipinna</name>
    <name type="common">sailfin molly</name>
    <dbReference type="NCBI Taxonomy" id="48699"/>
    <lineage>
        <taxon>Eukaryota</taxon>
        <taxon>Metazoa</taxon>
        <taxon>Chordata</taxon>
        <taxon>Craniata</taxon>
        <taxon>Vertebrata</taxon>
        <taxon>Euteleostomi</taxon>
        <taxon>Actinopterygii</taxon>
        <taxon>Neopterygii</taxon>
        <taxon>Teleostei</taxon>
        <taxon>Neoteleostei</taxon>
        <taxon>Acanthomorphata</taxon>
        <taxon>Ovalentaria</taxon>
        <taxon>Atherinomorphae</taxon>
        <taxon>Cyprinodontiformes</taxon>
        <taxon>Poeciliidae</taxon>
        <taxon>Poeciliinae</taxon>
        <taxon>Poecilia</taxon>
    </lineage>
</organism>
<dbReference type="GeneTree" id="ENSGT00940000156512"/>
<sequence>MRRSSSEQAPCNLHKEFPEVRSISFDYGSLSPTSKVRHVDINVVKERRRGNLVRQDADNRFALPTEPREKSVDEDSLSMLPLDQTSLLFDPYSSYLLSPGWESPIREPSPSRLRYPSPRRELSPRGRPGSPIFKSIQHPCPRVVLRAVSPRRGSHQHKGGCDKTRHQTFMHLLWGDYADQRSGGLAPAQPPGAASSHHQNVLSHLPLHSQQQPRSLLPVVPVGGLQMLHSPASPSADVVGPSPASSPRSCSSSSSREGSVHGPETGGDNVNGRQGKSPELPAGESRQEESVQTCLKAICSWGAAQNQSKGHNWPPGRTLDIPGLHEVRRPLYIFNLHAVEEFFSQTSQSEMDRLSFHLSAAPSLHTFKAHLSK</sequence>
<dbReference type="Proteomes" id="UP000261500">
    <property type="component" value="Unplaced"/>
</dbReference>
<evidence type="ECO:0000256" key="1">
    <source>
        <dbReference type="SAM" id="MobiDB-lite"/>
    </source>
</evidence>
<dbReference type="Ensembl" id="ENSPLAT00000020043.1">
    <property type="protein sequence ID" value="ENSPLAP00000012360.1"/>
    <property type="gene ID" value="ENSPLAG00000015777.1"/>
</dbReference>
<protein>
    <submittedName>
        <fullName evidence="2">Transcription factor HIVEP2-like</fullName>
    </submittedName>
</protein>